<dbReference type="KEGG" id="nai:NECAME_16005"/>
<gene>
    <name evidence="2" type="ORF">NECAME_16005</name>
</gene>
<dbReference type="AlphaFoldDB" id="W2TYQ7"/>
<evidence type="ECO:0000313" key="3">
    <source>
        <dbReference type="Proteomes" id="UP000053676"/>
    </source>
</evidence>
<evidence type="ECO:0000256" key="1">
    <source>
        <dbReference type="SAM" id="MobiDB-lite"/>
    </source>
</evidence>
<keyword evidence="3" id="KW-1185">Reference proteome</keyword>
<reference evidence="3" key="1">
    <citation type="journal article" date="2014" name="Nat. Genet.">
        <title>Genome of the human hookworm Necator americanus.</title>
        <authorList>
            <person name="Tang Y.T."/>
            <person name="Gao X."/>
            <person name="Rosa B.A."/>
            <person name="Abubucker S."/>
            <person name="Hallsworth-Pepin K."/>
            <person name="Martin J."/>
            <person name="Tyagi R."/>
            <person name="Heizer E."/>
            <person name="Zhang X."/>
            <person name="Bhonagiri-Palsikar V."/>
            <person name="Minx P."/>
            <person name="Warren W.C."/>
            <person name="Wang Q."/>
            <person name="Zhan B."/>
            <person name="Hotez P.J."/>
            <person name="Sternberg P.W."/>
            <person name="Dougall A."/>
            <person name="Gaze S.T."/>
            <person name="Mulvenna J."/>
            <person name="Sotillo J."/>
            <person name="Ranganathan S."/>
            <person name="Rabelo E.M."/>
            <person name="Wilson R.K."/>
            <person name="Felgner P.L."/>
            <person name="Bethony J."/>
            <person name="Hawdon J.M."/>
            <person name="Gasser R.B."/>
            <person name="Loukas A."/>
            <person name="Mitreva M."/>
        </authorList>
    </citation>
    <scope>NUCLEOTIDE SEQUENCE [LARGE SCALE GENOMIC DNA]</scope>
</reference>
<proteinExistence type="predicted"/>
<evidence type="ECO:0000313" key="2">
    <source>
        <dbReference type="EMBL" id="ETN86988.1"/>
    </source>
</evidence>
<name>W2TYQ7_NECAM</name>
<accession>W2TYQ7</accession>
<protein>
    <submittedName>
        <fullName evidence="2">Uncharacterized protein</fullName>
    </submittedName>
</protein>
<dbReference type="Proteomes" id="UP000053676">
    <property type="component" value="Unassembled WGS sequence"/>
</dbReference>
<organism evidence="2 3">
    <name type="scientific">Necator americanus</name>
    <name type="common">Human hookworm</name>
    <dbReference type="NCBI Taxonomy" id="51031"/>
    <lineage>
        <taxon>Eukaryota</taxon>
        <taxon>Metazoa</taxon>
        <taxon>Ecdysozoa</taxon>
        <taxon>Nematoda</taxon>
        <taxon>Chromadorea</taxon>
        <taxon>Rhabditida</taxon>
        <taxon>Rhabditina</taxon>
        <taxon>Rhabditomorpha</taxon>
        <taxon>Strongyloidea</taxon>
        <taxon>Ancylostomatidae</taxon>
        <taxon>Bunostominae</taxon>
        <taxon>Necator</taxon>
    </lineage>
</organism>
<sequence>MTFATAGGATPLCPGAPGPGAPGPGADVMVPSYSLNIYCNEKDQKSTRRESLRNSEKAGIGEMREDFVRIQLPNCYVVI</sequence>
<feature type="region of interest" description="Disordered" evidence="1">
    <location>
        <begin position="1"/>
        <end position="27"/>
    </location>
</feature>
<dbReference type="EMBL" id="KI657460">
    <property type="protein sequence ID" value="ETN86988.1"/>
    <property type="molecule type" value="Genomic_DNA"/>
</dbReference>
<feature type="compositionally biased region" description="Low complexity" evidence="1">
    <location>
        <begin position="1"/>
        <end position="13"/>
    </location>
</feature>